<keyword evidence="1" id="KW-1133">Transmembrane helix</keyword>
<evidence type="ECO:0000256" key="1">
    <source>
        <dbReference type="SAM" id="Phobius"/>
    </source>
</evidence>
<keyword evidence="3" id="KW-1185">Reference proteome</keyword>
<comment type="caution">
    <text evidence="2">The sequence shown here is derived from an EMBL/GenBank/DDBJ whole genome shotgun (WGS) entry which is preliminary data.</text>
</comment>
<evidence type="ECO:0008006" key="4">
    <source>
        <dbReference type="Google" id="ProtNLM"/>
    </source>
</evidence>
<sequence length="52" mass="6545">MYYGWVCYFFLVYLYNYQFWKFMMYEIYILWLNMFVVGQVLYVCGWTSVGCV</sequence>
<dbReference type="Proteomes" id="UP001140949">
    <property type="component" value="Unassembled WGS sequence"/>
</dbReference>
<protein>
    <recommendedName>
        <fullName evidence="4">NADH dehydrogenase subunit 4L</fullName>
    </recommendedName>
</protein>
<accession>A0AAX6IDC2</accession>
<reference evidence="2" key="1">
    <citation type="journal article" date="2023" name="GigaByte">
        <title>Genome assembly of the bearded iris, Iris pallida Lam.</title>
        <authorList>
            <person name="Bruccoleri R.E."/>
            <person name="Oakeley E.J."/>
            <person name="Faust A.M.E."/>
            <person name="Altorfer M."/>
            <person name="Dessus-Babus S."/>
            <person name="Burckhardt D."/>
            <person name="Oertli M."/>
            <person name="Naumann U."/>
            <person name="Petersen F."/>
            <person name="Wong J."/>
        </authorList>
    </citation>
    <scope>NUCLEOTIDE SEQUENCE</scope>
    <source>
        <strain evidence="2">GSM-AAB239-AS_SAM_17_03QT</strain>
    </source>
</reference>
<feature type="transmembrane region" description="Helical" evidence="1">
    <location>
        <begin position="27"/>
        <end position="49"/>
    </location>
</feature>
<reference evidence="2" key="2">
    <citation type="submission" date="2023-04" db="EMBL/GenBank/DDBJ databases">
        <authorList>
            <person name="Bruccoleri R.E."/>
            <person name="Oakeley E.J."/>
            <person name="Faust A.-M."/>
            <person name="Dessus-Babus S."/>
            <person name="Altorfer M."/>
            <person name="Burckhardt D."/>
            <person name="Oertli M."/>
            <person name="Naumann U."/>
            <person name="Petersen F."/>
            <person name="Wong J."/>
        </authorList>
    </citation>
    <scope>NUCLEOTIDE SEQUENCE</scope>
    <source>
        <strain evidence="2">GSM-AAB239-AS_SAM_17_03QT</strain>
        <tissue evidence="2">Leaf</tissue>
    </source>
</reference>
<evidence type="ECO:0000313" key="3">
    <source>
        <dbReference type="Proteomes" id="UP001140949"/>
    </source>
</evidence>
<name>A0AAX6IDC2_IRIPA</name>
<organism evidence="2 3">
    <name type="scientific">Iris pallida</name>
    <name type="common">Sweet iris</name>
    <dbReference type="NCBI Taxonomy" id="29817"/>
    <lineage>
        <taxon>Eukaryota</taxon>
        <taxon>Viridiplantae</taxon>
        <taxon>Streptophyta</taxon>
        <taxon>Embryophyta</taxon>
        <taxon>Tracheophyta</taxon>
        <taxon>Spermatophyta</taxon>
        <taxon>Magnoliopsida</taxon>
        <taxon>Liliopsida</taxon>
        <taxon>Asparagales</taxon>
        <taxon>Iridaceae</taxon>
        <taxon>Iridoideae</taxon>
        <taxon>Irideae</taxon>
        <taxon>Iris</taxon>
    </lineage>
</organism>
<keyword evidence="1" id="KW-0472">Membrane</keyword>
<keyword evidence="1" id="KW-0812">Transmembrane</keyword>
<evidence type="ECO:0000313" key="2">
    <source>
        <dbReference type="EMBL" id="KAJ6851068.1"/>
    </source>
</evidence>
<dbReference type="AlphaFoldDB" id="A0AAX6IDC2"/>
<gene>
    <name evidence="2" type="ORF">M6B38_263000</name>
</gene>
<dbReference type="EMBL" id="JANAVB010002396">
    <property type="protein sequence ID" value="KAJ6851068.1"/>
    <property type="molecule type" value="Genomic_DNA"/>
</dbReference>
<proteinExistence type="predicted"/>